<feature type="chain" id="PRO_5020806529" evidence="1">
    <location>
        <begin position="18"/>
        <end position="32"/>
    </location>
</feature>
<feature type="signal peptide" evidence="1">
    <location>
        <begin position="1"/>
        <end position="17"/>
    </location>
</feature>
<evidence type="ECO:0000256" key="1">
    <source>
        <dbReference type="SAM" id="SignalP"/>
    </source>
</evidence>
<proteinExistence type="predicted"/>
<dbReference type="Gramene" id="TKW26252">
    <property type="protein sequence ID" value="TKW26252"/>
    <property type="gene ID" value="SEVIR_3G175750v2"/>
</dbReference>
<dbReference type="Proteomes" id="UP000298652">
    <property type="component" value="Chromosome 3"/>
</dbReference>
<reference evidence="2" key="1">
    <citation type="submission" date="2019-03" db="EMBL/GenBank/DDBJ databases">
        <title>WGS assembly of Setaria viridis.</title>
        <authorList>
            <person name="Huang P."/>
            <person name="Jenkins J."/>
            <person name="Grimwood J."/>
            <person name="Barry K."/>
            <person name="Healey A."/>
            <person name="Mamidi S."/>
            <person name="Sreedasyam A."/>
            <person name="Shu S."/>
            <person name="Feldman M."/>
            <person name="Wu J."/>
            <person name="Yu Y."/>
            <person name="Chen C."/>
            <person name="Johnson J."/>
            <person name="Rokhsar D."/>
            <person name="Baxter I."/>
            <person name="Schmutz J."/>
            <person name="Brutnell T."/>
            <person name="Kellogg E."/>
        </authorList>
    </citation>
    <scope>NUCLEOTIDE SEQUENCE [LARGE SCALE GENOMIC DNA]</scope>
</reference>
<sequence length="32" mass="3593">MVTLPFLLFVSLPFCDGGQYIPICLIMCDVIM</sequence>
<dbReference type="AlphaFoldDB" id="A0A4U6VC79"/>
<keyword evidence="3" id="KW-1185">Reference proteome</keyword>
<evidence type="ECO:0000313" key="3">
    <source>
        <dbReference type="Proteomes" id="UP000298652"/>
    </source>
</evidence>
<gene>
    <name evidence="2" type="ORF">SEVIR_3G175750v2</name>
</gene>
<name>A0A4U6VC79_SETVI</name>
<evidence type="ECO:0000313" key="2">
    <source>
        <dbReference type="EMBL" id="TKW26252.1"/>
    </source>
</evidence>
<keyword evidence="1" id="KW-0732">Signal</keyword>
<organism evidence="2 3">
    <name type="scientific">Setaria viridis</name>
    <name type="common">Green bristlegrass</name>
    <name type="synonym">Setaria italica subsp. viridis</name>
    <dbReference type="NCBI Taxonomy" id="4556"/>
    <lineage>
        <taxon>Eukaryota</taxon>
        <taxon>Viridiplantae</taxon>
        <taxon>Streptophyta</taxon>
        <taxon>Embryophyta</taxon>
        <taxon>Tracheophyta</taxon>
        <taxon>Spermatophyta</taxon>
        <taxon>Magnoliopsida</taxon>
        <taxon>Liliopsida</taxon>
        <taxon>Poales</taxon>
        <taxon>Poaceae</taxon>
        <taxon>PACMAD clade</taxon>
        <taxon>Panicoideae</taxon>
        <taxon>Panicodae</taxon>
        <taxon>Paniceae</taxon>
        <taxon>Cenchrinae</taxon>
        <taxon>Setaria</taxon>
    </lineage>
</organism>
<dbReference type="EMBL" id="CM016554">
    <property type="protein sequence ID" value="TKW26252.1"/>
    <property type="molecule type" value="Genomic_DNA"/>
</dbReference>
<protein>
    <submittedName>
        <fullName evidence="2">Uncharacterized protein</fullName>
    </submittedName>
</protein>
<accession>A0A4U6VC79</accession>